<evidence type="ECO:0000256" key="1">
    <source>
        <dbReference type="ARBA" id="ARBA00022741"/>
    </source>
</evidence>
<dbReference type="GO" id="GO:0006281">
    <property type="term" value="P:DNA repair"/>
    <property type="evidence" value="ECO:0007669"/>
    <property type="project" value="TreeGrafter"/>
</dbReference>
<keyword evidence="2" id="KW-0378">Hydrolase</keyword>
<keyword evidence="3" id="KW-0067">ATP-binding</keyword>
<evidence type="ECO:0000256" key="2">
    <source>
        <dbReference type="ARBA" id="ARBA00022801"/>
    </source>
</evidence>
<keyword evidence="1" id="KW-0547">Nucleotide-binding</keyword>
<evidence type="ECO:0000256" key="3">
    <source>
        <dbReference type="ARBA" id="ARBA00022840"/>
    </source>
</evidence>
<evidence type="ECO:0000313" key="5">
    <source>
        <dbReference type="EMBL" id="KAF2244659.1"/>
    </source>
</evidence>
<proteinExistence type="predicted"/>
<dbReference type="GO" id="GO:0016787">
    <property type="term" value="F:hydrolase activity"/>
    <property type="evidence" value="ECO:0007669"/>
    <property type="project" value="UniProtKB-KW"/>
</dbReference>
<reference evidence="5" key="1">
    <citation type="journal article" date="2020" name="Stud. Mycol.">
        <title>101 Dothideomycetes genomes: a test case for predicting lifestyles and emergence of pathogens.</title>
        <authorList>
            <person name="Haridas S."/>
            <person name="Albert R."/>
            <person name="Binder M."/>
            <person name="Bloem J."/>
            <person name="Labutti K."/>
            <person name="Salamov A."/>
            <person name="Andreopoulos B."/>
            <person name="Baker S."/>
            <person name="Barry K."/>
            <person name="Bills G."/>
            <person name="Bluhm B."/>
            <person name="Cannon C."/>
            <person name="Castanera R."/>
            <person name="Culley D."/>
            <person name="Daum C."/>
            <person name="Ezra D."/>
            <person name="Gonzalez J."/>
            <person name="Henrissat B."/>
            <person name="Kuo A."/>
            <person name="Liang C."/>
            <person name="Lipzen A."/>
            <person name="Lutzoni F."/>
            <person name="Magnuson J."/>
            <person name="Mondo S."/>
            <person name="Nolan M."/>
            <person name="Ohm R."/>
            <person name="Pangilinan J."/>
            <person name="Park H.-J."/>
            <person name="Ramirez L."/>
            <person name="Alfaro M."/>
            <person name="Sun H."/>
            <person name="Tritt A."/>
            <person name="Yoshinaga Y."/>
            <person name="Zwiers L.-H."/>
            <person name="Turgeon B."/>
            <person name="Goodwin S."/>
            <person name="Spatafora J."/>
            <person name="Crous P."/>
            <person name="Grigoriev I."/>
        </authorList>
    </citation>
    <scope>NUCLEOTIDE SEQUENCE</scope>
    <source>
        <strain evidence="5">CBS 122368</strain>
    </source>
</reference>
<protein>
    <recommendedName>
        <fullName evidence="4">Helicase C-terminal domain-containing protein</fullName>
    </recommendedName>
</protein>
<dbReference type="GO" id="GO:0005634">
    <property type="term" value="C:nucleus"/>
    <property type="evidence" value="ECO:0007669"/>
    <property type="project" value="TreeGrafter"/>
</dbReference>
<accession>A0A6A6I3B8</accession>
<dbReference type="PANTHER" id="PTHR45626">
    <property type="entry name" value="TRANSCRIPTION TERMINATION FACTOR 2-RELATED"/>
    <property type="match status" value="1"/>
</dbReference>
<gene>
    <name evidence="5" type="ORF">BU26DRAFT_508665</name>
</gene>
<dbReference type="Pfam" id="PF00271">
    <property type="entry name" value="Helicase_C"/>
    <property type="match status" value="1"/>
</dbReference>
<evidence type="ECO:0000259" key="4">
    <source>
        <dbReference type="Pfam" id="PF00271"/>
    </source>
</evidence>
<dbReference type="CDD" id="cd18793">
    <property type="entry name" value="SF2_C_SNF"/>
    <property type="match status" value="1"/>
</dbReference>
<name>A0A6A6I3B8_9PLEO</name>
<keyword evidence="6" id="KW-1185">Reference proteome</keyword>
<sequence>MYDLVECLRYDGGESPEKRDAILSDFAQADGSKVLLMSHAAGGIGLNVVCANATILCARWWKKEWEEQAMKRAYRLGQMRAVTFVTLFVENCDAERYKANAPDRKHKFNTRVVEAITRPDHEKPWVWGNLR</sequence>
<dbReference type="SUPFAM" id="SSF52540">
    <property type="entry name" value="P-loop containing nucleoside triphosphate hydrolases"/>
    <property type="match status" value="1"/>
</dbReference>
<dbReference type="InterPro" id="IPR049730">
    <property type="entry name" value="SNF2/RAD54-like_C"/>
</dbReference>
<dbReference type="RefSeq" id="XP_033679663.1">
    <property type="nucleotide sequence ID" value="XM_033827101.1"/>
</dbReference>
<dbReference type="GeneID" id="54580431"/>
<dbReference type="InterPro" id="IPR001650">
    <property type="entry name" value="Helicase_C-like"/>
</dbReference>
<dbReference type="PANTHER" id="PTHR45626:SF22">
    <property type="entry name" value="DNA REPAIR PROTEIN RAD5"/>
    <property type="match status" value="1"/>
</dbReference>
<evidence type="ECO:0000313" key="6">
    <source>
        <dbReference type="Proteomes" id="UP000800094"/>
    </source>
</evidence>
<dbReference type="AlphaFoldDB" id="A0A6A6I3B8"/>
<dbReference type="InterPro" id="IPR027417">
    <property type="entry name" value="P-loop_NTPase"/>
</dbReference>
<dbReference type="Proteomes" id="UP000800094">
    <property type="component" value="Unassembled WGS sequence"/>
</dbReference>
<dbReference type="Gene3D" id="3.40.50.300">
    <property type="entry name" value="P-loop containing nucleotide triphosphate hydrolases"/>
    <property type="match status" value="1"/>
</dbReference>
<dbReference type="InterPro" id="IPR050628">
    <property type="entry name" value="SNF2_RAD54_helicase_TF"/>
</dbReference>
<organism evidence="5 6">
    <name type="scientific">Trematosphaeria pertusa</name>
    <dbReference type="NCBI Taxonomy" id="390896"/>
    <lineage>
        <taxon>Eukaryota</taxon>
        <taxon>Fungi</taxon>
        <taxon>Dikarya</taxon>
        <taxon>Ascomycota</taxon>
        <taxon>Pezizomycotina</taxon>
        <taxon>Dothideomycetes</taxon>
        <taxon>Pleosporomycetidae</taxon>
        <taxon>Pleosporales</taxon>
        <taxon>Massarineae</taxon>
        <taxon>Trematosphaeriaceae</taxon>
        <taxon>Trematosphaeria</taxon>
    </lineage>
</organism>
<feature type="domain" description="Helicase C-terminal" evidence="4">
    <location>
        <begin position="5"/>
        <end position="77"/>
    </location>
</feature>
<dbReference type="GO" id="GO:0008094">
    <property type="term" value="F:ATP-dependent activity, acting on DNA"/>
    <property type="evidence" value="ECO:0007669"/>
    <property type="project" value="TreeGrafter"/>
</dbReference>
<dbReference type="OrthoDB" id="3800486at2759"/>
<dbReference type="GO" id="GO:0005524">
    <property type="term" value="F:ATP binding"/>
    <property type="evidence" value="ECO:0007669"/>
    <property type="project" value="UniProtKB-KW"/>
</dbReference>
<dbReference type="EMBL" id="ML987202">
    <property type="protein sequence ID" value="KAF2244659.1"/>
    <property type="molecule type" value="Genomic_DNA"/>
</dbReference>